<dbReference type="InterPro" id="IPR000571">
    <property type="entry name" value="Znf_CCCH"/>
</dbReference>
<dbReference type="Proteomes" id="UP000591131">
    <property type="component" value="Unassembled WGS sequence"/>
</dbReference>
<keyword evidence="8" id="KW-1185">Reference proteome</keyword>
<feature type="region of interest" description="Disordered" evidence="5">
    <location>
        <begin position="1"/>
        <end position="40"/>
    </location>
</feature>
<evidence type="ECO:0000256" key="3">
    <source>
        <dbReference type="ARBA" id="ARBA00022833"/>
    </source>
</evidence>
<evidence type="ECO:0000256" key="4">
    <source>
        <dbReference type="PROSITE-ProRule" id="PRU00723"/>
    </source>
</evidence>
<evidence type="ECO:0000256" key="2">
    <source>
        <dbReference type="ARBA" id="ARBA00022771"/>
    </source>
</evidence>
<keyword evidence="2 4" id="KW-0863">Zinc-finger</keyword>
<evidence type="ECO:0000313" key="8">
    <source>
        <dbReference type="Proteomes" id="UP000591131"/>
    </source>
</evidence>
<proteinExistence type="predicted"/>
<dbReference type="Gene3D" id="3.30.1370.210">
    <property type="match status" value="1"/>
</dbReference>
<organism evidence="7 8">
    <name type="scientific">Perkinsus chesapeaki</name>
    <name type="common">Clam parasite</name>
    <name type="synonym">Perkinsus andrewsi</name>
    <dbReference type="NCBI Taxonomy" id="330153"/>
    <lineage>
        <taxon>Eukaryota</taxon>
        <taxon>Sar</taxon>
        <taxon>Alveolata</taxon>
        <taxon>Perkinsozoa</taxon>
        <taxon>Perkinsea</taxon>
        <taxon>Perkinsida</taxon>
        <taxon>Perkinsidae</taxon>
        <taxon>Perkinsus</taxon>
    </lineage>
</organism>
<dbReference type="InterPro" id="IPR036855">
    <property type="entry name" value="Znf_CCCH_sf"/>
</dbReference>
<dbReference type="SUPFAM" id="SSF90229">
    <property type="entry name" value="CCCH zinc finger"/>
    <property type="match status" value="1"/>
</dbReference>
<protein>
    <recommendedName>
        <fullName evidence="6">C3H1-type domain-containing protein</fullName>
    </recommendedName>
</protein>
<evidence type="ECO:0000256" key="1">
    <source>
        <dbReference type="ARBA" id="ARBA00022723"/>
    </source>
</evidence>
<dbReference type="SMART" id="SM00356">
    <property type="entry name" value="ZnF_C3H1"/>
    <property type="match status" value="1"/>
</dbReference>
<feature type="zinc finger region" description="C3H1-type" evidence="4">
    <location>
        <begin position="46"/>
        <end position="73"/>
    </location>
</feature>
<dbReference type="PROSITE" id="PS50103">
    <property type="entry name" value="ZF_C3H1"/>
    <property type="match status" value="1"/>
</dbReference>
<feature type="region of interest" description="Disordered" evidence="5">
    <location>
        <begin position="128"/>
        <end position="147"/>
    </location>
</feature>
<dbReference type="GO" id="GO:0008270">
    <property type="term" value="F:zinc ion binding"/>
    <property type="evidence" value="ECO:0007669"/>
    <property type="project" value="UniProtKB-KW"/>
</dbReference>
<comment type="caution">
    <text evidence="7">The sequence shown here is derived from an EMBL/GenBank/DDBJ whole genome shotgun (WGS) entry which is preliminary data.</text>
</comment>
<name>A0A7J6MUD3_PERCH</name>
<dbReference type="AlphaFoldDB" id="A0A7J6MUD3"/>
<dbReference type="EMBL" id="JAAPAO010000051">
    <property type="protein sequence ID" value="KAF4675173.1"/>
    <property type="molecule type" value="Genomic_DNA"/>
</dbReference>
<evidence type="ECO:0000256" key="5">
    <source>
        <dbReference type="SAM" id="MobiDB-lite"/>
    </source>
</evidence>
<dbReference type="OrthoDB" id="410307at2759"/>
<accession>A0A7J6MUD3</accession>
<keyword evidence="1 4" id="KW-0479">Metal-binding</keyword>
<sequence>MSKPPQPSNQDEEDSVCDPTSKGTAKDSESGCENSSTAGRGLKPRLYKTRMCSFFQRQMCDRGDQCKFAHYQSELKPKPNFHCTKLCPNLPNCTKEGCTYAHDESQLRPVSVTRSEGGKTIIRLTAGVNTEPTGTTGGGGSTGGDDNLRRVRAEFSDTSSLNGCSSRDNDGVSCNVVRSVIDSHRSCDSVVSDATTVDGWCYESRRGCSNPVYSSEGFTDSLLKPSAVDNRHLLESYQERVPDMTGFEIITPTIQPVGHLSMPIFNSRGCHDQFKGCRRREDLSTTVAMRSFHSTDGRGYDSNRPAFGMCTVAPEGPPIASGTSSSSSSPIPSGSYSQVPIAEAYIGSNSTNYPLNVYRMYDHAYWTSLSCAMFVLNDETE</sequence>
<dbReference type="Pfam" id="PF00642">
    <property type="entry name" value="zf-CCCH"/>
    <property type="match status" value="1"/>
</dbReference>
<feature type="domain" description="C3H1-type" evidence="6">
    <location>
        <begin position="46"/>
        <end position="73"/>
    </location>
</feature>
<evidence type="ECO:0000313" key="7">
    <source>
        <dbReference type="EMBL" id="KAF4675173.1"/>
    </source>
</evidence>
<evidence type="ECO:0000259" key="6">
    <source>
        <dbReference type="PROSITE" id="PS50103"/>
    </source>
</evidence>
<gene>
    <name evidence="7" type="ORF">FOL47_008180</name>
</gene>
<keyword evidence="3 4" id="KW-0862">Zinc</keyword>
<reference evidence="7 8" key="1">
    <citation type="submission" date="2020-04" db="EMBL/GenBank/DDBJ databases">
        <title>Perkinsus chesapeaki whole genome sequence.</title>
        <authorList>
            <person name="Bogema D.R."/>
        </authorList>
    </citation>
    <scope>NUCLEOTIDE SEQUENCE [LARGE SCALE GENOMIC DNA]</scope>
    <source>
        <strain evidence="7">ATCC PRA-425</strain>
    </source>
</reference>